<feature type="transmembrane region" description="Helical" evidence="5">
    <location>
        <begin position="343"/>
        <end position="363"/>
    </location>
</feature>
<comment type="similarity">
    <text evidence="2 4">Belongs to the CDP-alcohol phosphatidyltransferase class-I family.</text>
</comment>
<dbReference type="GO" id="GO:0016020">
    <property type="term" value="C:membrane"/>
    <property type="evidence" value="ECO:0007669"/>
    <property type="project" value="UniProtKB-SubCell"/>
</dbReference>
<dbReference type="EMBL" id="CAJJDN010000024">
    <property type="protein sequence ID" value="CAD8068722.1"/>
    <property type="molecule type" value="Genomic_DNA"/>
</dbReference>
<evidence type="ECO:0000256" key="1">
    <source>
        <dbReference type="ARBA" id="ARBA00004370"/>
    </source>
</evidence>
<dbReference type="PIRSF" id="PIRSF015665">
    <property type="entry name" value="CHOPT"/>
    <property type="match status" value="1"/>
</dbReference>
<keyword evidence="4" id="KW-0808">Transferase</keyword>
<comment type="caution">
    <text evidence="6">The sequence shown here is derived from an EMBL/GenBank/DDBJ whole genome shotgun (WGS) entry which is preliminary data.</text>
</comment>
<evidence type="ECO:0000313" key="6">
    <source>
        <dbReference type="EMBL" id="CAD8068722.1"/>
    </source>
</evidence>
<keyword evidence="5" id="KW-1133">Transmembrane helix</keyword>
<organism evidence="6 7">
    <name type="scientific">Paramecium sonneborni</name>
    <dbReference type="NCBI Taxonomy" id="65129"/>
    <lineage>
        <taxon>Eukaryota</taxon>
        <taxon>Sar</taxon>
        <taxon>Alveolata</taxon>
        <taxon>Ciliophora</taxon>
        <taxon>Intramacronucleata</taxon>
        <taxon>Oligohymenophorea</taxon>
        <taxon>Peniculida</taxon>
        <taxon>Parameciidae</taxon>
        <taxon>Paramecium</taxon>
    </lineage>
</organism>
<keyword evidence="3 5" id="KW-0472">Membrane</keyword>
<evidence type="ECO:0008006" key="8">
    <source>
        <dbReference type="Google" id="ProtNLM"/>
    </source>
</evidence>
<accession>A0A8S1LR12</accession>
<dbReference type="GO" id="GO:0008654">
    <property type="term" value="P:phospholipid biosynthetic process"/>
    <property type="evidence" value="ECO:0007669"/>
    <property type="project" value="InterPro"/>
</dbReference>
<feature type="transmembrane region" description="Helical" evidence="5">
    <location>
        <begin position="183"/>
        <end position="201"/>
    </location>
</feature>
<comment type="subcellular location">
    <subcellularLocation>
        <location evidence="1">Membrane</location>
    </subcellularLocation>
</comment>
<proteinExistence type="inferred from homology"/>
<evidence type="ECO:0000256" key="5">
    <source>
        <dbReference type="SAM" id="Phobius"/>
    </source>
</evidence>
<protein>
    <recommendedName>
        <fullName evidence="8">Ethanolaminephosphotransferase</fullName>
    </recommendedName>
</protein>
<feature type="transmembrane region" description="Helical" evidence="5">
    <location>
        <begin position="246"/>
        <end position="269"/>
    </location>
</feature>
<feature type="transmembrane region" description="Helical" evidence="5">
    <location>
        <begin position="213"/>
        <end position="239"/>
    </location>
</feature>
<keyword evidence="5" id="KW-0812">Transmembrane</keyword>
<evidence type="ECO:0000256" key="4">
    <source>
        <dbReference type="RuleBase" id="RU003750"/>
    </source>
</evidence>
<dbReference type="Proteomes" id="UP000692954">
    <property type="component" value="Unassembled WGS sequence"/>
</dbReference>
<dbReference type="Pfam" id="PF01066">
    <property type="entry name" value="CDP-OH_P_transf"/>
    <property type="match status" value="1"/>
</dbReference>
<name>A0A8S1LR12_9CILI</name>
<keyword evidence="7" id="KW-1185">Reference proteome</keyword>
<sequence length="381" mass="43610">MLLIKYVNPQYYENLRRFKYSGQNLSILYNWILGDIAQWLVDQLPRTVAPNLITLTGFCNLLTGFALIFILNPMFDQDLPQWASLYLAWTIFVYQTLDNADGKQARRTKQSTALGMLMDHGSDCTATWIAGLLYINAFKITFTPFNILTAIGVSFLSFYFGVYCQQYTGVFQLGVINGVDEGLPILQLFFLITAIMSSQFWLNEIQLTNTLSIQYNTIILVITISASIGTIIQFCYPVFKKMNWNVIKILTSLQIPITLMVTFISLIYLSPTQVLLKWFHIYVITIGLQWSKIINLWQLAIITKETFSQFSISWALILGSIMLNLISQFITSDGLCFFDEVKLIFVLLAFSFLSYLHCVISIVHQLCDVLDIYAFSIKNPQ</sequence>
<dbReference type="OrthoDB" id="290232at2759"/>
<gene>
    <name evidence="6" type="ORF">PSON_ATCC_30995.1.T0240294</name>
</gene>
<feature type="transmembrane region" description="Helical" evidence="5">
    <location>
        <begin position="143"/>
        <end position="162"/>
    </location>
</feature>
<reference evidence="6" key="1">
    <citation type="submission" date="2021-01" db="EMBL/GenBank/DDBJ databases">
        <authorList>
            <consortium name="Genoscope - CEA"/>
            <person name="William W."/>
        </authorList>
    </citation>
    <scope>NUCLEOTIDE SEQUENCE</scope>
</reference>
<dbReference type="PANTHER" id="PTHR10414:SF37">
    <property type="entry name" value="BB IN A BOXCAR, ISOFORM C"/>
    <property type="match status" value="1"/>
</dbReference>
<dbReference type="AlphaFoldDB" id="A0A8S1LR12"/>
<feature type="transmembrane region" description="Helical" evidence="5">
    <location>
        <begin position="281"/>
        <end position="300"/>
    </location>
</feature>
<evidence type="ECO:0000313" key="7">
    <source>
        <dbReference type="Proteomes" id="UP000692954"/>
    </source>
</evidence>
<evidence type="ECO:0000256" key="3">
    <source>
        <dbReference type="ARBA" id="ARBA00023136"/>
    </source>
</evidence>
<dbReference type="GO" id="GO:0016780">
    <property type="term" value="F:phosphotransferase activity, for other substituted phosphate groups"/>
    <property type="evidence" value="ECO:0007669"/>
    <property type="project" value="InterPro"/>
</dbReference>
<dbReference type="PROSITE" id="PS00379">
    <property type="entry name" value="CDP_ALCOHOL_P_TRANSF"/>
    <property type="match status" value="1"/>
</dbReference>
<feature type="transmembrane region" description="Helical" evidence="5">
    <location>
        <begin position="312"/>
        <end position="331"/>
    </location>
</feature>
<evidence type="ECO:0000256" key="2">
    <source>
        <dbReference type="ARBA" id="ARBA00010441"/>
    </source>
</evidence>
<dbReference type="FunFam" id="1.20.120.1760:FF:000036">
    <property type="entry name" value="Uncharacterized protein"/>
    <property type="match status" value="1"/>
</dbReference>
<dbReference type="InterPro" id="IPR014472">
    <property type="entry name" value="CHOPT"/>
</dbReference>
<dbReference type="InterPro" id="IPR048254">
    <property type="entry name" value="CDP_ALCOHOL_P_TRANSF_CS"/>
</dbReference>
<feature type="transmembrane region" description="Helical" evidence="5">
    <location>
        <begin position="52"/>
        <end position="73"/>
    </location>
</feature>
<dbReference type="InterPro" id="IPR000462">
    <property type="entry name" value="CDP-OH_P_trans"/>
</dbReference>
<dbReference type="PANTHER" id="PTHR10414">
    <property type="entry name" value="ETHANOLAMINEPHOSPHOTRANSFERASE"/>
    <property type="match status" value="1"/>
</dbReference>